<organism evidence="1">
    <name type="scientific">Brassica oleracea</name>
    <name type="common">Wild cabbage</name>
    <dbReference type="NCBI Taxonomy" id="3712"/>
    <lineage>
        <taxon>Eukaryota</taxon>
        <taxon>Viridiplantae</taxon>
        <taxon>Streptophyta</taxon>
        <taxon>Embryophyta</taxon>
        <taxon>Tracheophyta</taxon>
        <taxon>Spermatophyta</taxon>
        <taxon>Magnoliopsida</taxon>
        <taxon>eudicotyledons</taxon>
        <taxon>Gunneridae</taxon>
        <taxon>Pentapetalae</taxon>
        <taxon>rosids</taxon>
        <taxon>malvids</taxon>
        <taxon>Brassicales</taxon>
        <taxon>Brassicaceae</taxon>
        <taxon>Brassiceae</taxon>
        <taxon>Brassica</taxon>
    </lineage>
</organism>
<name>A0A3P6CPN2_BRAOL</name>
<protein>
    <submittedName>
        <fullName evidence="1">Uncharacterized protein</fullName>
    </submittedName>
</protein>
<dbReference type="AlphaFoldDB" id="A0A3P6CPN2"/>
<accession>A0A3P6CPN2</accession>
<dbReference type="EMBL" id="LR031873">
    <property type="protein sequence ID" value="VDD09469.1"/>
    <property type="molecule type" value="Genomic_DNA"/>
</dbReference>
<sequence>MFVKRPWKWTMDCWEVTQTWKEVVKEDSPRPRKKARKKRHCRG</sequence>
<reference evidence="1" key="1">
    <citation type="submission" date="2018-11" db="EMBL/GenBank/DDBJ databases">
        <authorList>
            <consortium name="Genoscope - CEA"/>
            <person name="William W."/>
        </authorList>
    </citation>
    <scope>NUCLEOTIDE SEQUENCE</scope>
</reference>
<proteinExistence type="predicted"/>
<evidence type="ECO:0000313" key="1">
    <source>
        <dbReference type="EMBL" id="VDD09469.1"/>
    </source>
</evidence>
<gene>
    <name evidence="1" type="ORF">BOLC4T24920H</name>
</gene>